<dbReference type="EMBL" id="PKPP01003581">
    <property type="protein sequence ID" value="PWA68691.1"/>
    <property type="molecule type" value="Genomic_DNA"/>
</dbReference>
<evidence type="ECO:0008006" key="4">
    <source>
        <dbReference type="Google" id="ProtNLM"/>
    </source>
</evidence>
<dbReference type="InterPro" id="IPR040256">
    <property type="entry name" value="At4g02000-like"/>
</dbReference>
<keyword evidence="3" id="KW-1185">Reference proteome</keyword>
<evidence type="ECO:0000313" key="2">
    <source>
        <dbReference type="EMBL" id="PWA68691.1"/>
    </source>
</evidence>
<organism evidence="2 3">
    <name type="scientific">Artemisia annua</name>
    <name type="common">Sweet wormwood</name>
    <dbReference type="NCBI Taxonomy" id="35608"/>
    <lineage>
        <taxon>Eukaryota</taxon>
        <taxon>Viridiplantae</taxon>
        <taxon>Streptophyta</taxon>
        <taxon>Embryophyta</taxon>
        <taxon>Tracheophyta</taxon>
        <taxon>Spermatophyta</taxon>
        <taxon>Magnoliopsida</taxon>
        <taxon>eudicotyledons</taxon>
        <taxon>Gunneridae</taxon>
        <taxon>Pentapetalae</taxon>
        <taxon>asterids</taxon>
        <taxon>campanulids</taxon>
        <taxon>Asterales</taxon>
        <taxon>Asteraceae</taxon>
        <taxon>Asteroideae</taxon>
        <taxon>Anthemideae</taxon>
        <taxon>Artemisiinae</taxon>
        <taxon>Artemisia</taxon>
    </lineage>
</organism>
<feature type="region of interest" description="Disordered" evidence="1">
    <location>
        <begin position="100"/>
        <end position="214"/>
    </location>
</feature>
<feature type="compositionally biased region" description="Basic and acidic residues" evidence="1">
    <location>
        <begin position="168"/>
        <end position="197"/>
    </location>
</feature>
<proteinExistence type="predicted"/>
<reference evidence="2 3" key="1">
    <citation type="journal article" date="2018" name="Mol. Plant">
        <title>The genome of Artemisia annua provides insight into the evolution of Asteraceae family and artemisinin biosynthesis.</title>
        <authorList>
            <person name="Shen Q."/>
            <person name="Zhang L."/>
            <person name="Liao Z."/>
            <person name="Wang S."/>
            <person name="Yan T."/>
            <person name="Shi P."/>
            <person name="Liu M."/>
            <person name="Fu X."/>
            <person name="Pan Q."/>
            <person name="Wang Y."/>
            <person name="Lv Z."/>
            <person name="Lu X."/>
            <person name="Zhang F."/>
            <person name="Jiang W."/>
            <person name="Ma Y."/>
            <person name="Chen M."/>
            <person name="Hao X."/>
            <person name="Li L."/>
            <person name="Tang Y."/>
            <person name="Lv G."/>
            <person name="Zhou Y."/>
            <person name="Sun X."/>
            <person name="Brodelius P.E."/>
            <person name="Rose J.K.C."/>
            <person name="Tang K."/>
        </authorList>
    </citation>
    <scope>NUCLEOTIDE SEQUENCE [LARGE SCALE GENOMIC DNA]</scope>
    <source>
        <strain evidence="3">cv. Huhao1</strain>
        <tissue evidence="2">Leaf</tissue>
    </source>
</reference>
<evidence type="ECO:0000256" key="1">
    <source>
        <dbReference type="SAM" id="MobiDB-lite"/>
    </source>
</evidence>
<protein>
    <recommendedName>
        <fullName evidence="4">ATPase, F1/V1/A1 complex, alpha/beta subunit, Zinc knuckle CX2CX4HX4C</fullName>
    </recommendedName>
</protein>
<feature type="compositionally biased region" description="Basic and acidic residues" evidence="1">
    <location>
        <begin position="140"/>
        <end position="158"/>
    </location>
</feature>
<accession>A0A2U1N5B1</accession>
<name>A0A2U1N5B1_ARTAN</name>
<evidence type="ECO:0000313" key="3">
    <source>
        <dbReference type="Proteomes" id="UP000245207"/>
    </source>
</evidence>
<gene>
    <name evidence="2" type="ORF">CTI12_AA305880</name>
</gene>
<dbReference type="PANTHER" id="PTHR31286:SF180">
    <property type="entry name" value="OS10G0362600 PROTEIN"/>
    <property type="match status" value="1"/>
</dbReference>
<dbReference type="Proteomes" id="UP000245207">
    <property type="component" value="Unassembled WGS sequence"/>
</dbReference>
<feature type="compositionally biased region" description="Polar residues" evidence="1">
    <location>
        <begin position="106"/>
        <end position="136"/>
    </location>
</feature>
<dbReference type="AlphaFoldDB" id="A0A2U1N5B1"/>
<dbReference type="PANTHER" id="PTHR31286">
    <property type="entry name" value="GLYCINE-RICH CELL WALL STRUCTURAL PROTEIN 1.8-LIKE"/>
    <property type="match status" value="1"/>
</dbReference>
<comment type="caution">
    <text evidence="2">The sequence shown here is derived from an EMBL/GenBank/DDBJ whole genome shotgun (WGS) entry which is preliminary data.</text>
</comment>
<sequence length="333" mass="38219">MVMDSMTAAMCYSGVGNVDYARVLVEIDAEKEIRNEIEVQYRDKENKVKGTKKVSVMYDWKPSRCTECKVFGHDFVHCKLNKATEVGMVTLAENVNLEKNDKEQSSMRSNVEVQAQKKQVTGNVHKQTGVNRSFTHPTRKQQEYRKKQNIEEVRKNGKADPSGSNGTNKKENKSADVGSFERQEKDDDNVNGKKYEEDFPALGSNEGRSKSQSITQKVNKNKFDVLGSGGNNETLDSNDNQKCQGEGDLCRGKNGKSVSMEGNIVKENEEVDIFTRWEKEEEMIDMFVNNKRNPTDEELETWARYMCEWYKKKWDAKWKCKCPIVGRSIWIID</sequence>